<evidence type="ECO:0000313" key="2">
    <source>
        <dbReference type="RefSeq" id="XP_002135051.2"/>
    </source>
</evidence>
<reference evidence="2" key="1">
    <citation type="submission" date="2025-08" db="UniProtKB">
        <authorList>
            <consortium name="RefSeq"/>
        </authorList>
    </citation>
    <scope>IDENTIFICATION</scope>
    <source>
        <strain evidence="2">MV-25-SWS-2005</strain>
        <tissue evidence="2">Whole body</tissue>
    </source>
</reference>
<organism evidence="1 2">
    <name type="scientific">Drosophila pseudoobscura pseudoobscura</name>
    <name type="common">Fruit fly</name>
    <dbReference type="NCBI Taxonomy" id="46245"/>
    <lineage>
        <taxon>Eukaryota</taxon>
        <taxon>Metazoa</taxon>
        <taxon>Ecdysozoa</taxon>
        <taxon>Arthropoda</taxon>
        <taxon>Hexapoda</taxon>
        <taxon>Insecta</taxon>
        <taxon>Pterygota</taxon>
        <taxon>Neoptera</taxon>
        <taxon>Endopterygota</taxon>
        <taxon>Diptera</taxon>
        <taxon>Brachycera</taxon>
        <taxon>Muscomorpha</taxon>
        <taxon>Ephydroidea</taxon>
        <taxon>Drosophilidae</taxon>
        <taxon>Drosophila</taxon>
        <taxon>Sophophora</taxon>
    </lineage>
</organism>
<evidence type="ECO:0000313" key="1">
    <source>
        <dbReference type="Proteomes" id="UP000001819"/>
    </source>
</evidence>
<dbReference type="RefSeq" id="XP_002135051.2">
    <property type="nucleotide sequence ID" value="XM_002135015.3"/>
</dbReference>
<dbReference type="Proteomes" id="UP000001819">
    <property type="component" value="Chromosome X"/>
</dbReference>
<dbReference type="InterPro" id="IPR031720">
    <property type="entry name" value="DUF4728"/>
</dbReference>
<protein>
    <recommendedName>
        <fullName evidence="3">Transmembrane protein 216</fullName>
    </recommendedName>
</protein>
<dbReference type="AlphaFoldDB" id="B5DQ34"/>
<dbReference type="InParanoid" id="B5DQ34"/>
<keyword evidence="1" id="KW-1185">Reference proteome</keyword>
<dbReference type="GeneID" id="6900687"/>
<sequence length="148" mass="17029">MLRPENSLLIWAYIIAMFDLICASLFAGLCLDTIFEHLSWLTIFAVVFGIFWVSMIVVLLVGIYARNPRCLRAWILFSEGGILLEMCLLLYAFFSQSTFQAGLVRNGLFLMSGLIVELVFLYTIYQFYKALARCKRCKRPLESNSKSR</sequence>
<dbReference type="KEGG" id="dpo:6900687"/>
<dbReference type="Bgee" id="FBgn0245231">
    <property type="expression patterns" value="Expressed in male reproductive system and 1 other cell type or tissue"/>
</dbReference>
<dbReference type="Pfam" id="PF15860">
    <property type="entry name" value="DUF4728"/>
    <property type="match status" value="1"/>
</dbReference>
<proteinExistence type="predicted"/>
<gene>
    <name evidence="2" type="primary">LOC6900687</name>
</gene>
<accession>B5DQ34</accession>
<evidence type="ECO:0008006" key="3">
    <source>
        <dbReference type="Google" id="ProtNLM"/>
    </source>
</evidence>
<name>B5DQ34_DROPS</name>
<dbReference type="HOGENOM" id="CLU_2252803_0_0_1"/>
<accession>A0A6I8V1Q5</accession>